<accession>A0ABM7R9M2</accession>
<feature type="transmembrane region" description="Helical" evidence="1">
    <location>
        <begin position="7"/>
        <end position="32"/>
    </location>
</feature>
<feature type="transmembrane region" description="Helical" evidence="1">
    <location>
        <begin position="92"/>
        <end position="116"/>
    </location>
</feature>
<keyword evidence="1" id="KW-0472">Membrane</keyword>
<keyword evidence="1" id="KW-0812">Transmembrane</keyword>
<evidence type="ECO:0000256" key="1">
    <source>
        <dbReference type="SAM" id="Phobius"/>
    </source>
</evidence>
<keyword evidence="3" id="KW-1185">Reference proteome</keyword>
<proteinExistence type="predicted"/>
<organism evidence="2 3">
    <name type="scientific">Haloferula helveola</name>
    <dbReference type="NCBI Taxonomy" id="490095"/>
    <lineage>
        <taxon>Bacteria</taxon>
        <taxon>Pseudomonadati</taxon>
        <taxon>Verrucomicrobiota</taxon>
        <taxon>Verrucomicrobiia</taxon>
        <taxon>Verrucomicrobiales</taxon>
        <taxon>Verrucomicrobiaceae</taxon>
        <taxon>Haloferula</taxon>
    </lineage>
</organism>
<dbReference type="EMBL" id="AP024702">
    <property type="protein sequence ID" value="BCX47961.1"/>
    <property type="molecule type" value="Genomic_DNA"/>
</dbReference>
<feature type="transmembrane region" description="Helical" evidence="1">
    <location>
        <begin position="57"/>
        <end position="80"/>
    </location>
</feature>
<sequence length="287" mass="32343">MQRDVRGWLGCIMAPLVATAVGPVAFVVLWLVDQLRYVRVPPGGGPLDLYWRDVLEVFLAVAVVFHPTLFLAYLIFHLLVRRKVVGRFKRPYLTFSLAGGGMLGVLLLFAMLVIGLTCSDDRWVSWEWLDVWIRHLATWEGASFYLGCVFISSMMLGLAAGIFLPPPMPGQGRQPIKRRLLISAGLFITVLISAWAPVYFIWKRGSDRAGCIMNIRNVQQALRSYQGMNSSELAPKEKLVGPGLFIEVEPECPRGGTYSWHQVGWNMGQLMLRCSCEEHVPPNHKDW</sequence>
<feature type="transmembrane region" description="Helical" evidence="1">
    <location>
        <begin position="144"/>
        <end position="168"/>
    </location>
</feature>
<gene>
    <name evidence="2" type="ORF">HAHE_18690</name>
</gene>
<keyword evidence="1" id="KW-1133">Transmembrane helix</keyword>
<name>A0ABM7R9M2_9BACT</name>
<feature type="transmembrane region" description="Helical" evidence="1">
    <location>
        <begin position="180"/>
        <end position="202"/>
    </location>
</feature>
<evidence type="ECO:0000313" key="3">
    <source>
        <dbReference type="Proteomes" id="UP001374893"/>
    </source>
</evidence>
<reference evidence="2 3" key="1">
    <citation type="submission" date="2021-06" db="EMBL/GenBank/DDBJ databases">
        <title>Complete genome of Haloferula helveola possessing various polysaccharide degrading enzymes.</title>
        <authorList>
            <person name="Takami H."/>
            <person name="Huang C."/>
            <person name="Hamasaki K."/>
        </authorList>
    </citation>
    <scope>NUCLEOTIDE SEQUENCE [LARGE SCALE GENOMIC DNA]</scope>
    <source>
        <strain evidence="2 3">CN-1</strain>
    </source>
</reference>
<evidence type="ECO:0000313" key="2">
    <source>
        <dbReference type="EMBL" id="BCX47961.1"/>
    </source>
</evidence>
<dbReference type="Proteomes" id="UP001374893">
    <property type="component" value="Chromosome"/>
</dbReference>
<protein>
    <submittedName>
        <fullName evidence="2">Uncharacterized protein</fullName>
    </submittedName>
</protein>